<dbReference type="AlphaFoldDB" id="A0A8E2DPG1"/>
<dbReference type="EMBL" id="KV722356">
    <property type="protein sequence ID" value="OCH93349.1"/>
    <property type="molecule type" value="Genomic_DNA"/>
</dbReference>
<dbReference type="PANTHER" id="PTHR24305:SF166">
    <property type="entry name" value="CYTOCHROME P450 12A4, MITOCHONDRIAL-RELATED"/>
    <property type="match status" value="1"/>
</dbReference>
<dbReference type="Gene3D" id="1.10.630.10">
    <property type="entry name" value="Cytochrome P450"/>
    <property type="match status" value="1"/>
</dbReference>
<evidence type="ECO:0000256" key="7">
    <source>
        <dbReference type="ARBA" id="ARBA00023004"/>
    </source>
</evidence>
<keyword evidence="4 9" id="KW-0349">Heme</keyword>
<evidence type="ECO:0000256" key="6">
    <source>
        <dbReference type="ARBA" id="ARBA00023002"/>
    </source>
</evidence>
<dbReference type="InterPro" id="IPR050121">
    <property type="entry name" value="Cytochrome_P450_monoxygenase"/>
</dbReference>
<keyword evidence="11" id="KW-1185">Reference proteome</keyword>
<dbReference type="SUPFAM" id="SSF48264">
    <property type="entry name" value="Cytochrome P450"/>
    <property type="match status" value="1"/>
</dbReference>
<dbReference type="GO" id="GO:0016705">
    <property type="term" value="F:oxidoreductase activity, acting on paired donors, with incorporation or reduction of molecular oxygen"/>
    <property type="evidence" value="ECO:0007669"/>
    <property type="project" value="InterPro"/>
</dbReference>
<comment type="cofactor">
    <cofactor evidence="1 9">
        <name>heme</name>
        <dbReference type="ChEBI" id="CHEBI:30413"/>
    </cofactor>
</comment>
<organism evidence="10 11">
    <name type="scientific">Obba rivulosa</name>
    <dbReference type="NCBI Taxonomy" id="1052685"/>
    <lineage>
        <taxon>Eukaryota</taxon>
        <taxon>Fungi</taxon>
        <taxon>Dikarya</taxon>
        <taxon>Basidiomycota</taxon>
        <taxon>Agaricomycotina</taxon>
        <taxon>Agaricomycetes</taxon>
        <taxon>Polyporales</taxon>
        <taxon>Gelatoporiaceae</taxon>
        <taxon>Obba</taxon>
    </lineage>
</organism>
<dbReference type="PRINTS" id="PR00463">
    <property type="entry name" value="EP450I"/>
</dbReference>
<evidence type="ECO:0000256" key="8">
    <source>
        <dbReference type="ARBA" id="ARBA00023033"/>
    </source>
</evidence>
<dbReference type="Proteomes" id="UP000250043">
    <property type="component" value="Unassembled WGS sequence"/>
</dbReference>
<keyword evidence="6" id="KW-0560">Oxidoreductase</keyword>
<dbReference type="InterPro" id="IPR036396">
    <property type="entry name" value="Cyt_P450_sf"/>
</dbReference>
<sequence>MTMLGSLVQSVLICSATWILWKALRQLIVKSPLDNLPGPPAKSFWRGNIPQLYDRHGWDFYKDITQNYGPIVRLRGLLGGNILYIFDPLALHTIIVKEQDIFEEAAFFIKSNLRMLGPGLLSTLGDHHRKQRKLLNPVFSIAHMRHLTPVFYKITHKLESAIAARLQNGPQEIDILKWMGRTALELIGQGGLGYSFDPLVEDASDPMGDAIKTLLPTVAKLPIYRRIFPYVCDYGTPALRRMFMEWLPDARVQDLVKAVNTIDAKCWDIFRARKAALEAGDESVAHQVAEGKDILSVLIKANTNAVEGDKLPDHEVVAQMSTLVFAAMDTTSNALSKTLNLLAEHPEAQEKLRQELVEASQDGDIPYDDLVHLPYLDAVCRETLRIFPPAQIVFRETRKDTILPLSEPIRGIDGTIIHEVPVPKGTVIKIGMQGSNWNKALWGEDALEWKPERWLVPLPAAIEDAKIPGVYSHLMTFLGGGRSCIGFKFSQIEMKAVLALLLPVFTFELPKAPIYWNIAGVAYPTMSREATKPQMLLKVGLVQDKKSV</sequence>
<gene>
    <name evidence="10" type="ORF">OBBRIDRAFT_749783</name>
</gene>
<evidence type="ECO:0000256" key="5">
    <source>
        <dbReference type="ARBA" id="ARBA00022723"/>
    </source>
</evidence>
<evidence type="ECO:0000313" key="10">
    <source>
        <dbReference type="EMBL" id="OCH93349.1"/>
    </source>
</evidence>
<evidence type="ECO:0000313" key="11">
    <source>
        <dbReference type="Proteomes" id="UP000250043"/>
    </source>
</evidence>
<name>A0A8E2DPG1_9APHY</name>
<evidence type="ECO:0000256" key="4">
    <source>
        <dbReference type="ARBA" id="ARBA00022617"/>
    </source>
</evidence>
<evidence type="ECO:0000256" key="1">
    <source>
        <dbReference type="ARBA" id="ARBA00001971"/>
    </source>
</evidence>
<dbReference type="InterPro" id="IPR001128">
    <property type="entry name" value="Cyt_P450"/>
</dbReference>
<dbReference type="InterPro" id="IPR002401">
    <property type="entry name" value="Cyt_P450_E_grp-I"/>
</dbReference>
<dbReference type="Pfam" id="PF00067">
    <property type="entry name" value="p450"/>
    <property type="match status" value="1"/>
</dbReference>
<evidence type="ECO:0000256" key="9">
    <source>
        <dbReference type="PIRSR" id="PIRSR602401-1"/>
    </source>
</evidence>
<comment type="similarity">
    <text evidence="3">Belongs to the cytochrome P450 family.</text>
</comment>
<reference evidence="10 11" key="1">
    <citation type="submission" date="2016-07" db="EMBL/GenBank/DDBJ databases">
        <title>Draft genome of the white-rot fungus Obba rivulosa 3A-2.</title>
        <authorList>
            <consortium name="DOE Joint Genome Institute"/>
            <person name="Miettinen O."/>
            <person name="Riley R."/>
            <person name="Acob R."/>
            <person name="Barry K."/>
            <person name="Cullen D."/>
            <person name="De Vries R."/>
            <person name="Hainaut M."/>
            <person name="Hatakka A."/>
            <person name="Henrissat B."/>
            <person name="Hilden K."/>
            <person name="Kuo R."/>
            <person name="Labutti K."/>
            <person name="Lipzen A."/>
            <person name="Makela M.R."/>
            <person name="Sandor L."/>
            <person name="Spatafora J.W."/>
            <person name="Grigoriev I.V."/>
            <person name="Hibbett D.S."/>
        </authorList>
    </citation>
    <scope>NUCLEOTIDE SEQUENCE [LARGE SCALE GENOMIC DNA]</scope>
    <source>
        <strain evidence="10 11">3A-2</strain>
    </source>
</reference>
<feature type="binding site" description="axial binding residue" evidence="9">
    <location>
        <position position="484"/>
    </location>
    <ligand>
        <name>heme</name>
        <dbReference type="ChEBI" id="CHEBI:30413"/>
    </ligand>
    <ligandPart>
        <name>Fe</name>
        <dbReference type="ChEBI" id="CHEBI:18248"/>
    </ligandPart>
</feature>
<keyword evidence="5 9" id="KW-0479">Metal-binding</keyword>
<accession>A0A8E2DPG1</accession>
<dbReference type="OrthoDB" id="1470350at2759"/>
<dbReference type="GO" id="GO:0005506">
    <property type="term" value="F:iron ion binding"/>
    <property type="evidence" value="ECO:0007669"/>
    <property type="project" value="InterPro"/>
</dbReference>
<dbReference type="PANTHER" id="PTHR24305">
    <property type="entry name" value="CYTOCHROME P450"/>
    <property type="match status" value="1"/>
</dbReference>
<evidence type="ECO:0000256" key="2">
    <source>
        <dbReference type="ARBA" id="ARBA00005179"/>
    </source>
</evidence>
<dbReference type="PRINTS" id="PR00385">
    <property type="entry name" value="P450"/>
</dbReference>
<dbReference type="GO" id="GO:0020037">
    <property type="term" value="F:heme binding"/>
    <property type="evidence" value="ECO:0007669"/>
    <property type="project" value="InterPro"/>
</dbReference>
<keyword evidence="7 9" id="KW-0408">Iron</keyword>
<comment type="pathway">
    <text evidence="2">Secondary metabolite biosynthesis.</text>
</comment>
<keyword evidence="8" id="KW-0503">Monooxygenase</keyword>
<evidence type="ECO:0000256" key="3">
    <source>
        <dbReference type="ARBA" id="ARBA00010617"/>
    </source>
</evidence>
<protein>
    <submittedName>
        <fullName evidence="10">Cytochrome P450</fullName>
    </submittedName>
</protein>
<dbReference type="CDD" id="cd11069">
    <property type="entry name" value="CYP_FUM15-like"/>
    <property type="match status" value="1"/>
</dbReference>
<proteinExistence type="inferred from homology"/>
<dbReference type="GO" id="GO:0004497">
    <property type="term" value="F:monooxygenase activity"/>
    <property type="evidence" value="ECO:0007669"/>
    <property type="project" value="UniProtKB-KW"/>
</dbReference>